<protein>
    <submittedName>
        <fullName evidence="2">Uncharacterized protein</fullName>
    </submittedName>
</protein>
<organism evidence="2 3">
    <name type="scientific">Mycolicibacter longobardus</name>
    <dbReference type="NCBI Taxonomy" id="1108812"/>
    <lineage>
        <taxon>Bacteria</taxon>
        <taxon>Bacillati</taxon>
        <taxon>Actinomycetota</taxon>
        <taxon>Actinomycetes</taxon>
        <taxon>Mycobacteriales</taxon>
        <taxon>Mycobacteriaceae</taxon>
        <taxon>Mycolicibacter</taxon>
    </lineage>
</organism>
<reference evidence="2 3" key="1">
    <citation type="submission" date="2016-01" db="EMBL/GenBank/DDBJ databases">
        <title>The new phylogeny of the genus Mycobacterium.</title>
        <authorList>
            <person name="Tarcisio F."/>
            <person name="Conor M."/>
            <person name="Antonella G."/>
            <person name="Elisabetta G."/>
            <person name="Giulia F.S."/>
            <person name="Sara T."/>
            <person name="Anna F."/>
            <person name="Clotilde B."/>
            <person name="Roberto B."/>
            <person name="Veronica D.S."/>
            <person name="Fabio R."/>
            <person name="Monica P."/>
            <person name="Olivier J."/>
            <person name="Enrico T."/>
            <person name="Nicola S."/>
        </authorList>
    </citation>
    <scope>NUCLEOTIDE SEQUENCE [LARGE SCALE GENOMIC DNA]</scope>
    <source>
        <strain evidence="2 3">DSM 45394</strain>
    </source>
</reference>
<evidence type="ECO:0000313" key="3">
    <source>
        <dbReference type="Proteomes" id="UP000193866"/>
    </source>
</evidence>
<keyword evidence="1" id="KW-1133">Transmembrane helix</keyword>
<feature type="transmembrane region" description="Helical" evidence="1">
    <location>
        <begin position="142"/>
        <end position="166"/>
    </location>
</feature>
<accession>A0A1X1YMS4</accession>
<feature type="transmembrane region" description="Helical" evidence="1">
    <location>
        <begin position="186"/>
        <end position="204"/>
    </location>
</feature>
<evidence type="ECO:0000256" key="1">
    <source>
        <dbReference type="SAM" id="Phobius"/>
    </source>
</evidence>
<feature type="transmembrane region" description="Helical" evidence="1">
    <location>
        <begin position="29"/>
        <end position="48"/>
    </location>
</feature>
<sequence>MMSTGRFADACILWSGYDISGVASNYQHIGGILAGFTFASITMVLDRFHRSRISTHPPDAREIEYEKLTGIALVSAFLGLLFASFQYGILAGERGCALTAGRAASEELLGDVMFAASIYILIYGLVQLSANSAVSLAKHARFIVVVLVPAIAVSFAEIKLMDLAISLGSEEEQQPLQPLWDHANRLAAPIGLTVMAVCGLMWLLGAQRRRAEPSPGRTARAAQTALPYLTIAFVICARIRSVVALPTVNPEAHITPGEGWLWVSLLTAVVLVQSMALSFQKGSEHVDADDAAAKELRPAGPA</sequence>
<dbReference type="EMBL" id="LQPG01000011">
    <property type="protein sequence ID" value="ORW12362.1"/>
    <property type="molecule type" value="Genomic_DNA"/>
</dbReference>
<gene>
    <name evidence="2" type="ORF">AWC16_08100</name>
</gene>
<dbReference type="AlphaFoldDB" id="A0A1X1YMS4"/>
<name>A0A1X1YMS4_9MYCO</name>
<proteinExistence type="predicted"/>
<comment type="caution">
    <text evidence="2">The sequence shown here is derived from an EMBL/GenBank/DDBJ whole genome shotgun (WGS) entry which is preliminary data.</text>
</comment>
<feature type="transmembrane region" description="Helical" evidence="1">
    <location>
        <begin position="260"/>
        <end position="279"/>
    </location>
</feature>
<dbReference type="Proteomes" id="UP000193866">
    <property type="component" value="Unassembled WGS sequence"/>
</dbReference>
<dbReference type="OrthoDB" id="4738420at2"/>
<evidence type="ECO:0000313" key="2">
    <source>
        <dbReference type="EMBL" id="ORW12362.1"/>
    </source>
</evidence>
<feature type="transmembrane region" description="Helical" evidence="1">
    <location>
        <begin position="109"/>
        <end position="130"/>
    </location>
</feature>
<keyword evidence="1" id="KW-0472">Membrane</keyword>
<feature type="transmembrane region" description="Helical" evidence="1">
    <location>
        <begin position="68"/>
        <end position="89"/>
    </location>
</feature>
<keyword evidence="1" id="KW-0812">Transmembrane</keyword>
<keyword evidence="3" id="KW-1185">Reference proteome</keyword>
<feature type="transmembrane region" description="Helical" evidence="1">
    <location>
        <begin position="225"/>
        <end position="248"/>
    </location>
</feature>